<dbReference type="PANTHER" id="PTHR15885:SF1">
    <property type="entry name" value="COILED-COIL DOMAIN-CONTAINING PROTEIN 174"/>
    <property type="match status" value="1"/>
</dbReference>
<dbReference type="InterPro" id="IPR025066">
    <property type="entry name" value="CCDC174-like"/>
</dbReference>
<feature type="compositionally biased region" description="Basic and acidic residues" evidence="2">
    <location>
        <begin position="249"/>
        <end position="259"/>
    </location>
</feature>
<evidence type="ECO:0000313" key="3">
    <source>
        <dbReference type="EMBL" id="SAM82241.1"/>
    </source>
</evidence>
<accession>A0A1K0GQC7</accession>
<feature type="compositionally biased region" description="Basic and acidic residues" evidence="2">
    <location>
        <begin position="81"/>
        <end position="91"/>
    </location>
</feature>
<dbReference type="EMBL" id="LT558123">
    <property type="protein sequence ID" value="SAM82241.1"/>
    <property type="molecule type" value="Genomic_DNA"/>
</dbReference>
<feature type="compositionally biased region" description="Low complexity" evidence="2">
    <location>
        <begin position="7"/>
        <end position="20"/>
    </location>
</feature>
<dbReference type="Proteomes" id="UP000179920">
    <property type="component" value="Chromosome VII"/>
</dbReference>
<keyword evidence="1" id="KW-0175">Coiled coil</keyword>
<dbReference type="OrthoDB" id="333551at2759"/>
<feature type="compositionally biased region" description="Acidic residues" evidence="2">
    <location>
        <begin position="180"/>
        <end position="190"/>
    </location>
</feature>
<organism evidence="3 4">
    <name type="scientific">Ustilago bromivora</name>
    <dbReference type="NCBI Taxonomy" id="307758"/>
    <lineage>
        <taxon>Eukaryota</taxon>
        <taxon>Fungi</taxon>
        <taxon>Dikarya</taxon>
        <taxon>Basidiomycota</taxon>
        <taxon>Ustilaginomycotina</taxon>
        <taxon>Ustilaginomycetes</taxon>
        <taxon>Ustilaginales</taxon>
        <taxon>Ustilaginaceae</taxon>
        <taxon>Ustilago</taxon>
    </lineage>
</organism>
<evidence type="ECO:0000256" key="1">
    <source>
        <dbReference type="ARBA" id="ARBA00023054"/>
    </source>
</evidence>
<sequence length="305" mass="34540">MDTAVMSSGKARASPSSSVSASFLELKAHLERTKASSTSSPNPTSSSTKRKALAFDREKRSKKASSSSQLKDTSSASRRPRYYDTVDEKQRGDRKKSKSKEKEGKAEDGPWSTQLDGIRANLERKARIYDQLSAGKYAGISTEALKEGSIDWDRKLAEPQPQHYRSPSPPKSQTLAGCREEEDPEIEYVDEFGRTRKSRLSEVPRDLLPAEYGGDKEEEEEEGDNAIYGPATSFPVYDPGVHRRHREEKKRERGKEGVHFDADLEKRHYGAAFYRFSKDEGERQRQMADLGRLRDETRERRGGEK</sequence>
<reference evidence="4" key="1">
    <citation type="submission" date="2016-04" db="EMBL/GenBank/DDBJ databases">
        <authorList>
            <person name="Guldener U."/>
            <person name="Guldener U."/>
        </authorList>
    </citation>
    <scope>NUCLEOTIDE SEQUENCE [LARGE SCALE GENOMIC DNA]</scope>
    <source>
        <strain evidence="4">UB2112</strain>
    </source>
</reference>
<name>A0A1K0GQC7_9BASI</name>
<evidence type="ECO:0000313" key="4">
    <source>
        <dbReference type="Proteomes" id="UP000179920"/>
    </source>
</evidence>
<gene>
    <name evidence="3" type="ORF">UBRO_15572</name>
</gene>
<protein>
    <submittedName>
        <fullName evidence="3">Uncharacterized protein</fullName>
    </submittedName>
</protein>
<evidence type="ECO:0000256" key="2">
    <source>
        <dbReference type="SAM" id="MobiDB-lite"/>
    </source>
</evidence>
<feature type="region of interest" description="Disordered" evidence="2">
    <location>
        <begin position="148"/>
        <end position="259"/>
    </location>
</feature>
<proteinExistence type="predicted"/>
<feature type="region of interest" description="Disordered" evidence="2">
    <location>
        <begin position="276"/>
        <end position="305"/>
    </location>
</feature>
<feature type="compositionally biased region" description="Basic and acidic residues" evidence="2">
    <location>
        <begin position="191"/>
        <end position="205"/>
    </location>
</feature>
<dbReference type="GO" id="GO:0005634">
    <property type="term" value="C:nucleus"/>
    <property type="evidence" value="ECO:0007669"/>
    <property type="project" value="TreeGrafter"/>
</dbReference>
<dbReference type="PANTHER" id="PTHR15885">
    <property type="entry name" value="COILED-COIL DOMAIN-CONTAINING PROTEIN 174"/>
    <property type="match status" value="1"/>
</dbReference>
<feature type="region of interest" description="Disordered" evidence="2">
    <location>
        <begin position="1"/>
        <end position="20"/>
    </location>
</feature>
<feature type="compositionally biased region" description="Basic and acidic residues" evidence="2">
    <location>
        <begin position="148"/>
        <end position="157"/>
    </location>
</feature>
<dbReference type="AlphaFoldDB" id="A0A1K0GQC7"/>
<feature type="compositionally biased region" description="Low complexity" evidence="2">
    <location>
        <begin position="36"/>
        <end position="47"/>
    </location>
</feature>
<feature type="region of interest" description="Disordered" evidence="2">
    <location>
        <begin position="31"/>
        <end position="116"/>
    </location>
</feature>
<dbReference type="Pfam" id="PF13300">
    <property type="entry name" value="DUF4078"/>
    <property type="match status" value="1"/>
</dbReference>